<dbReference type="Proteomes" id="UP000251072">
    <property type="component" value="Unassembled WGS sequence"/>
</dbReference>
<organism evidence="5 6">
    <name type="scientific">Polynucleobacter paneuropaeus</name>
    <dbReference type="NCBI Taxonomy" id="2527775"/>
    <lineage>
        <taxon>Bacteria</taxon>
        <taxon>Pseudomonadati</taxon>
        <taxon>Pseudomonadota</taxon>
        <taxon>Betaproteobacteria</taxon>
        <taxon>Burkholderiales</taxon>
        <taxon>Burkholderiaceae</taxon>
        <taxon>Polynucleobacter</taxon>
    </lineage>
</organism>
<dbReference type="InterPro" id="IPR001173">
    <property type="entry name" value="Glyco_trans_2-like"/>
</dbReference>
<accession>A0ABX9FCG6</accession>
<comment type="similarity">
    <text evidence="1">Belongs to the glycosyltransferase 2 family.</text>
</comment>
<comment type="caution">
    <text evidence="5">The sequence shown here is derived from an EMBL/GenBank/DDBJ whole genome shotgun (WGS) entry which is preliminary data.</text>
</comment>
<protein>
    <submittedName>
        <fullName evidence="5">Polyprenol monophosphomannose synthase</fullName>
    </submittedName>
</protein>
<evidence type="ECO:0000256" key="2">
    <source>
        <dbReference type="ARBA" id="ARBA00022676"/>
    </source>
</evidence>
<keyword evidence="3" id="KW-0808">Transferase</keyword>
<dbReference type="PANTHER" id="PTHR43398">
    <property type="entry name" value="DOLICHOL-PHOSPHATE MANNOSYLTRANSFERASE SUBUNIT 1"/>
    <property type="match status" value="1"/>
</dbReference>
<name>A0ABX9FCG6_9BURK</name>
<reference evidence="5 6" key="1">
    <citation type="submission" date="2018-06" db="EMBL/GenBank/DDBJ databases">
        <title>Genome of strain Polynucleobacter sp. FUKU-NW-11.</title>
        <authorList>
            <person name="Hahn M.W."/>
        </authorList>
    </citation>
    <scope>NUCLEOTIDE SEQUENCE [LARGE SCALE GENOMIC DNA]</scope>
    <source>
        <strain evidence="6">FUKU-NW11</strain>
    </source>
</reference>
<dbReference type="EMBL" id="QMCH01000001">
    <property type="protein sequence ID" value="RAZ43938.1"/>
    <property type="molecule type" value="Genomic_DNA"/>
</dbReference>
<evidence type="ECO:0000256" key="3">
    <source>
        <dbReference type="ARBA" id="ARBA00022679"/>
    </source>
</evidence>
<evidence type="ECO:0000256" key="1">
    <source>
        <dbReference type="ARBA" id="ARBA00006739"/>
    </source>
</evidence>
<keyword evidence="6" id="KW-1185">Reference proteome</keyword>
<evidence type="ECO:0000313" key="6">
    <source>
        <dbReference type="Proteomes" id="UP000251072"/>
    </source>
</evidence>
<evidence type="ECO:0000313" key="5">
    <source>
        <dbReference type="EMBL" id="RAZ43938.1"/>
    </source>
</evidence>
<dbReference type="InterPro" id="IPR039528">
    <property type="entry name" value="DPM1-like"/>
</dbReference>
<dbReference type="Gene3D" id="3.90.550.10">
    <property type="entry name" value="Spore Coat Polysaccharide Biosynthesis Protein SpsA, Chain A"/>
    <property type="match status" value="1"/>
</dbReference>
<evidence type="ECO:0000259" key="4">
    <source>
        <dbReference type="Pfam" id="PF00535"/>
    </source>
</evidence>
<proteinExistence type="inferred from homology"/>
<dbReference type="CDD" id="cd06442">
    <property type="entry name" value="DPM1_like"/>
    <property type="match status" value="1"/>
</dbReference>
<dbReference type="InterPro" id="IPR029044">
    <property type="entry name" value="Nucleotide-diphossugar_trans"/>
</dbReference>
<keyword evidence="2" id="KW-0328">Glycosyltransferase</keyword>
<dbReference type="RefSeq" id="WP_112237257.1">
    <property type="nucleotide sequence ID" value="NZ_QMCH01000001.1"/>
</dbReference>
<gene>
    <name evidence="5" type="ORF">DP176_02945</name>
</gene>
<dbReference type="SUPFAM" id="SSF53448">
    <property type="entry name" value="Nucleotide-diphospho-sugar transferases"/>
    <property type="match status" value="1"/>
</dbReference>
<dbReference type="Pfam" id="PF00535">
    <property type="entry name" value="Glycos_transf_2"/>
    <property type="match status" value="1"/>
</dbReference>
<feature type="domain" description="Glycosyltransferase 2-like" evidence="4">
    <location>
        <begin position="5"/>
        <end position="178"/>
    </location>
</feature>
<sequence length="248" mass="27965">MNIAILIPTYNESLNVEITLNQISTVAKKLSRVNFLVIVIDDSSPDGTANLAQQVGETLKTSNFSVNILSRKKKEGLGKAYVEGFKYVFNLNQTFNYLIQMDADLSHQPKYIENLVLAAEGGADFVIGSRYIKGGSIPKWSWYRRLLSKFGNLYARTLLGSHISDYTGGFNLYSIALLKMINLDELHTKGYGFLISLKYQASVNTQNIVEIPIELIDREYGVSKMPLITILDNFILVLHIKIKRLFMV</sequence>
<dbReference type="PANTHER" id="PTHR43398:SF1">
    <property type="entry name" value="DOLICHOL-PHOSPHATE MANNOSYLTRANSFERASE SUBUNIT 1"/>
    <property type="match status" value="1"/>
</dbReference>